<proteinExistence type="predicted"/>
<dbReference type="Gene3D" id="2.40.160.20">
    <property type="match status" value="1"/>
</dbReference>
<protein>
    <submittedName>
        <fullName evidence="1">Lipid A 3-O-deacylase</fullName>
    </submittedName>
</protein>
<organism evidence="1 2">
    <name type="scientific">Andreprevotia lacus DSM 23236</name>
    <dbReference type="NCBI Taxonomy" id="1121001"/>
    <lineage>
        <taxon>Bacteria</taxon>
        <taxon>Pseudomonadati</taxon>
        <taxon>Pseudomonadota</taxon>
        <taxon>Betaproteobacteria</taxon>
        <taxon>Neisseriales</taxon>
        <taxon>Chitinibacteraceae</taxon>
        <taxon>Andreprevotia</taxon>
    </lineage>
</organism>
<accession>A0A1W1XYM5</accession>
<dbReference type="InterPro" id="IPR018550">
    <property type="entry name" value="Lipid-A_deacylase-rel"/>
</dbReference>
<dbReference type="OrthoDB" id="5297282at2"/>
<reference evidence="1 2" key="1">
    <citation type="submission" date="2017-04" db="EMBL/GenBank/DDBJ databases">
        <authorList>
            <person name="Afonso C.L."/>
            <person name="Miller P.J."/>
            <person name="Scott M.A."/>
            <person name="Spackman E."/>
            <person name="Goraichik I."/>
            <person name="Dimitrov K.M."/>
            <person name="Suarez D.L."/>
            <person name="Swayne D.E."/>
        </authorList>
    </citation>
    <scope>NUCLEOTIDE SEQUENCE [LARGE SCALE GENOMIC DNA]</scope>
    <source>
        <strain evidence="1 2">DSM 23236</strain>
    </source>
</reference>
<dbReference type="RefSeq" id="WP_084092312.1">
    <property type="nucleotide sequence ID" value="NZ_FWXD01000024.1"/>
</dbReference>
<evidence type="ECO:0000313" key="1">
    <source>
        <dbReference type="EMBL" id="SMC28661.1"/>
    </source>
</evidence>
<dbReference type="STRING" id="1121001.SAMN02745857_03360"/>
<dbReference type="EMBL" id="FWXD01000024">
    <property type="protein sequence ID" value="SMC28661.1"/>
    <property type="molecule type" value="Genomic_DNA"/>
</dbReference>
<evidence type="ECO:0000313" key="2">
    <source>
        <dbReference type="Proteomes" id="UP000192761"/>
    </source>
</evidence>
<name>A0A1W1XYM5_9NEIS</name>
<gene>
    <name evidence="1" type="ORF">SAMN02745857_03360</name>
</gene>
<keyword evidence="2" id="KW-1185">Reference proteome</keyword>
<dbReference type="Proteomes" id="UP000192761">
    <property type="component" value="Unassembled WGS sequence"/>
</dbReference>
<dbReference type="Pfam" id="PF09411">
    <property type="entry name" value="PagL"/>
    <property type="match status" value="1"/>
</dbReference>
<dbReference type="AlphaFoldDB" id="A0A1W1XYM5"/>
<sequence length="176" mass="19440">MGQLRVPFALLIVLFAAPVLALDHVDLAVGQLARPTGSSAPNVVQASAGWNLPWHWLDSDSGQLQSRLDVDAGYIGTASGDVWHAAISPVLRYQWHAAEQRGFFVEASIGLAWVSAQHWNDEHDMGTRVLFADRLGMGYRFGMQEVGLHVLHYSNADTAEHNAGAEVVYLRYGRWF</sequence>